<keyword evidence="6" id="KW-0406">Ion transport</keyword>
<dbReference type="RefSeq" id="WP_181359625.1">
    <property type="nucleotide sequence ID" value="NZ_CAWNTE010000102.1"/>
</dbReference>
<dbReference type="GO" id="GO:0006811">
    <property type="term" value="P:monoatomic ion transport"/>
    <property type="evidence" value="ECO:0007669"/>
    <property type="project" value="UniProtKB-KW"/>
</dbReference>
<evidence type="ECO:0000256" key="8">
    <source>
        <dbReference type="ARBA" id="ARBA00023136"/>
    </source>
</evidence>
<evidence type="ECO:0000313" key="13">
    <source>
        <dbReference type="Proteomes" id="UP000235405"/>
    </source>
</evidence>
<dbReference type="NCBIfam" id="NF006860">
    <property type="entry name" value="PRK09360.1"/>
    <property type="match status" value="1"/>
</dbReference>
<accession>A0A2N7K6Y6</accession>
<dbReference type="CDD" id="cd01346">
    <property type="entry name" value="Maltoporin-like"/>
    <property type="match status" value="1"/>
</dbReference>
<organism evidence="12 13">
    <name type="scientific">Vibrio splendidus</name>
    <dbReference type="NCBI Taxonomy" id="29497"/>
    <lineage>
        <taxon>Bacteria</taxon>
        <taxon>Pseudomonadati</taxon>
        <taxon>Pseudomonadota</taxon>
        <taxon>Gammaproteobacteria</taxon>
        <taxon>Vibrionales</taxon>
        <taxon>Vibrionaceae</taxon>
        <taxon>Vibrio</taxon>
    </lineage>
</organism>
<dbReference type="InterPro" id="IPR003192">
    <property type="entry name" value="Porin_LamB"/>
</dbReference>
<dbReference type="GO" id="GO:0015774">
    <property type="term" value="P:polysaccharide transport"/>
    <property type="evidence" value="ECO:0007669"/>
    <property type="project" value="TreeGrafter"/>
</dbReference>
<keyword evidence="10" id="KW-0732">Signal</keyword>
<evidence type="ECO:0000256" key="4">
    <source>
        <dbReference type="ARBA" id="ARBA00022452"/>
    </source>
</evidence>
<protein>
    <submittedName>
        <fullName evidence="11 12">Maltoporin</fullName>
    </submittedName>
</protein>
<dbReference type="GO" id="GO:0009279">
    <property type="term" value="C:cell outer membrane"/>
    <property type="evidence" value="ECO:0007669"/>
    <property type="project" value="UniProtKB-SubCell"/>
</dbReference>
<dbReference type="InterPro" id="IPR036998">
    <property type="entry name" value="Porin_LamB_sf"/>
</dbReference>
<comment type="caution">
    <text evidence="12">The sequence shown here is derived from an EMBL/GenBank/DDBJ whole genome shotgun (WGS) entry which is preliminary data.</text>
</comment>
<gene>
    <name evidence="11" type="primary">lamB</name>
    <name evidence="12" type="ORF">BCV19_01500</name>
    <name evidence="11" type="ORF">Q8W42_02325</name>
</gene>
<evidence type="ECO:0000256" key="5">
    <source>
        <dbReference type="ARBA" id="ARBA00022692"/>
    </source>
</evidence>
<reference evidence="12" key="3">
    <citation type="journal article" date="2018" name="Nature">
        <title>A major lineage of non-tailed dsDNA viruses as unrecognized killers of marine bacteria.</title>
        <authorList>
            <person name="Kauffman K.M."/>
            <person name="Hussain F.A."/>
            <person name="Yang J."/>
            <person name="Arevalo P."/>
            <person name="Brown J.M."/>
            <person name="Chang W.K."/>
            <person name="VanInsberghe D."/>
            <person name="Elsherbini J."/>
            <person name="Sharma R.S."/>
            <person name="Cutler M.B."/>
            <person name="Kelly L."/>
            <person name="Polz M.F."/>
        </authorList>
    </citation>
    <scope>NUCLEOTIDE SEQUENCE</scope>
    <source>
        <strain evidence="12">10N.286.54.F3</strain>
    </source>
</reference>
<evidence type="ECO:0000256" key="2">
    <source>
        <dbReference type="ARBA" id="ARBA00007055"/>
    </source>
</evidence>
<evidence type="ECO:0000256" key="10">
    <source>
        <dbReference type="SAM" id="SignalP"/>
    </source>
</evidence>
<evidence type="ECO:0000313" key="11">
    <source>
        <dbReference type="EMBL" id="MDP2499533.1"/>
    </source>
</evidence>
<keyword evidence="7" id="KW-0626">Porin</keyword>
<sequence length="427" mass="45864">MKKVSLIAAAVATTLAAGSAFAVDFNGYMRAGTGISASGSGDVSVNKNGIGRLGNENDNYSEFGFAEELKTGEQTWRIESMIASGAPGENGWEDADFNVAQFAVKAKGLITSDKEATIWAGKTYYQRKDIHITDFYFLNTSGTGGGVENLSIGDQKLSVALIQDNGSQTSDTDKYGWVAGTNPGDAPTWGVVGKESEDVTGYIADVRLANIGLWSDASLEVAMAYNFATSTDGQSVKGDDGLLVTGIIHQGMDNGFNQTVLQYGTNGYGVQAANFWGAGAYYDRSGDQNDATGYRLINWGVMNLGESWEMGHQLAYLAGSEIGASKQDIDQYSVVARPMYKWNDTMRTVFEAGYNAGEKINGAGTGVEDFGNAKFTVAQAWAMGDSFWARPEIRVYGSYILDTENDNAFGTNEDTEYVAGIQVEAWW</sequence>
<dbReference type="PANTHER" id="PTHR38762">
    <property type="entry name" value="CRYPTIC OUTER MEMBRANE PORIN BGLH-RELATED"/>
    <property type="match status" value="1"/>
</dbReference>
<dbReference type="GO" id="GO:0015144">
    <property type="term" value="F:carbohydrate transmembrane transporter activity"/>
    <property type="evidence" value="ECO:0007669"/>
    <property type="project" value="TreeGrafter"/>
</dbReference>
<dbReference type="Proteomes" id="UP000235405">
    <property type="component" value="Unassembled WGS sequence"/>
</dbReference>
<feature type="chain" id="PRO_5015084379" evidence="10">
    <location>
        <begin position="23"/>
        <end position="427"/>
    </location>
</feature>
<evidence type="ECO:0000256" key="6">
    <source>
        <dbReference type="ARBA" id="ARBA00023065"/>
    </source>
</evidence>
<dbReference type="EMBL" id="MCSW01000222">
    <property type="protein sequence ID" value="PMF17330.1"/>
    <property type="molecule type" value="Genomic_DNA"/>
</dbReference>
<dbReference type="EMBL" id="JAUYVL010000001">
    <property type="protein sequence ID" value="MDP2499533.1"/>
    <property type="molecule type" value="Genomic_DNA"/>
</dbReference>
<dbReference type="Gene3D" id="2.40.170.10">
    <property type="entry name" value="Porin, LamB type"/>
    <property type="match status" value="1"/>
</dbReference>
<reference evidence="11" key="4">
    <citation type="submission" date="2023-07" db="EMBL/GenBank/DDBJ databases">
        <title>Genome content predicts the carbon catabolic preferences of heterotrophic bacteria.</title>
        <authorList>
            <person name="Gralka M."/>
        </authorList>
    </citation>
    <scope>NUCLEOTIDE SEQUENCE</scope>
    <source>
        <strain evidence="11">6E02</strain>
    </source>
</reference>
<dbReference type="Proteomes" id="UP001177935">
    <property type="component" value="Unassembled WGS sequence"/>
</dbReference>
<dbReference type="GO" id="GO:0046930">
    <property type="term" value="C:pore complex"/>
    <property type="evidence" value="ECO:0007669"/>
    <property type="project" value="UniProtKB-KW"/>
</dbReference>
<reference evidence="13" key="1">
    <citation type="submission" date="2016-07" db="EMBL/GenBank/DDBJ databases">
        <title>Nontailed viruses are major unrecognized killers of bacteria in the ocean.</title>
        <authorList>
            <person name="Kauffman K."/>
            <person name="Hussain F."/>
            <person name="Yang J."/>
            <person name="Arevalo P."/>
            <person name="Brown J."/>
            <person name="Cutler M."/>
            <person name="Kelly L."/>
            <person name="Polz M.F."/>
        </authorList>
    </citation>
    <scope>NUCLEOTIDE SEQUENCE [LARGE SCALE GENOMIC DNA]</scope>
    <source>
        <strain evidence="13">10N.286.54.F3</strain>
    </source>
</reference>
<dbReference type="Pfam" id="PF02264">
    <property type="entry name" value="LamB"/>
    <property type="match status" value="1"/>
</dbReference>
<keyword evidence="9" id="KW-0998">Cell outer membrane</keyword>
<evidence type="ECO:0000256" key="1">
    <source>
        <dbReference type="ARBA" id="ARBA00004571"/>
    </source>
</evidence>
<comment type="subcellular location">
    <subcellularLocation>
        <location evidence="1">Cell outer membrane</location>
        <topology evidence="1">Multi-pass membrane protein</topology>
    </subcellularLocation>
</comment>
<keyword evidence="8" id="KW-0472">Membrane</keyword>
<feature type="signal peptide" evidence="10">
    <location>
        <begin position="1"/>
        <end position="22"/>
    </location>
</feature>
<dbReference type="AlphaFoldDB" id="A0A2N7K6Y6"/>
<keyword evidence="3" id="KW-0813">Transport</keyword>
<evidence type="ECO:0000256" key="9">
    <source>
        <dbReference type="ARBA" id="ARBA00023237"/>
    </source>
</evidence>
<keyword evidence="4" id="KW-1134">Transmembrane beta strand</keyword>
<dbReference type="GO" id="GO:0015288">
    <property type="term" value="F:porin activity"/>
    <property type="evidence" value="ECO:0007669"/>
    <property type="project" value="UniProtKB-KW"/>
</dbReference>
<proteinExistence type="inferred from homology"/>
<dbReference type="SUPFAM" id="SSF56935">
    <property type="entry name" value="Porins"/>
    <property type="match status" value="1"/>
</dbReference>
<reference evidence="12" key="2">
    <citation type="submission" date="2016-07" db="EMBL/GenBank/DDBJ databases">
        <authorList>
            <person name="Wan K."/>
            <person name="Booth B."/>
            <person name="Spirohn K."/>
            <person name="Hao T."/>
            <person name="Hu Y."/>
            <person name="Calderwood M."/>
            <person name="Hill D."/>
            <person name="Mohr S."/>
            <person name="Vidal M."/>
            <person name="Celniker S."/>
            <person name="Perrimon N."/>
        </authorList>
    </citation>
    <scope>NUCLEOTIDE SEQUENCE</scope>
    <source>
        <strain evidence="12">10N.286.54.F3</strain>
    </source>
</reference>
<evidence type="ECO:0000313" key="12">
    <source>
        <dbReference type="EMBL" id="PMF17330.1"/>
    </source>
</evidence>
<name>A0A2N7K6Y6_VIBSP</name>
<dbReference type="InterPro" id="IPR050286">
    <property type="entry name" value="G_neg_Bact_CarbUptk_Porin"/>
</dbReference>
<keyword evidence="5" id="KW-0812">Transmembrane</keyword>
<evidence type="ECO:0000256" key="3">
    <source>
        <dbReference type="ARBA" id="ARBA00022448"/>
    </source>
</evidence>
<comment type="similarity">
    <text evidence="2">Belongs to the porin LamB (TC 1.B.3) family.</text>
</comment>
<dbReference type="PANTHER" id="PTHR38762:SF1">
    <property type="entry name" value="CRYPTIC OUTER MEMBRANE PORIN BGLH-RELATED"/>
    <property type="match status" value="1"/>
</dbReference>
<evidence type="ECO:0000256" key="7">
    <source>
        <dbReference type="ARBA" id="ARBA00023114"/>
    </source>
</evidence>